<feature type="transmembrane region" description="Helical" evidence="1">
    <location>
        <begin position="201"/>
        <end position="222"/>
    </location>
</feature>
<dbReference type="KEGG" id="cbq:AL705_03995"/>
<keyword evidence="1" id="KW-0812">Transmembrane</keyword>
<feature type="transmembrane region" description="Helical" evidence="1">
    <location>
        <begin position="174"/>
        <end position="194"/>
    </location>
</feature>
<evidence type="ECO:0000313" key="3">
    <source>
        <dbReference type="EMBL" id="ALE18943.1"/>
    </source>
</evidence>
<feature type="transmembrane region" description="Helical" evidence="1">
    <location>
        <begin position="118"/>
        <end position="140"/>
    </location>
</feature>
<evidence type="ECO:0000256" key="1">
    <source>
        <dbReference type="SAM" id="Phobius"/>
    </source>
</evidence>
<protein>
    <submittedName>
        <fullName evidence="3">Uncharacterized protein</fullName>
    </submittedName>
</protein>
<dbReference type="Proteomes" id="UP000068137">
    <property type="component" value="Chromosome"/>
</dbReference>
<feature type="transmembrane region" description="Helical" evidence="1">
    <location>
        <begin position="228"/>
        <end position="247"/>
    </location>
</feature>
<name>A0A0M4MXK3_9ACTN</name>
<gene>
    <name evidence="3" type="ORF">AL705_03995</name>
</gene>
<dbReference type="PATRIC" id="fig|1562462.4.peg.808"/>
<dbReference type="EMBL" id="CP012390">
    <property type="protein sequence ID" value="ALE18943.1"/>
    <property type="molecule type" value="Genomic_DNA"/>
</dbReference>
<feature type="transmembrane region" description="Helical" evidence="1">
    <location>
        <begin position="147"/>
        <end position="168"/>
    </location>
</feature>
<feature type="signal peptide" evidence="2">
    <location>
        <begin position="1"/>
        <end position="28"/>
    </location>
</feature>
<evidence type="ECO:0000256" key="2">
    <source>
        <dbReference type="SAM" id="SignalP"/>
    </source>
</evidence>
<dbReference type="AlphaFoldDB" id="A0A0M4MXK3"/>
<feature type="chain" id="PRO_5005798726" evidence="2">
    <location>
        <begin position="29"/>
        <end position="410"/>
    </location>
</feature>
<reference evidence="3 4" key="1">
    <citation type="journal article" date="2015" name="Genome Announc.">
        <title>Complete Genome Sequences for Two Strains of a Novel Fastidious, Partially Acid-Fast, Gram-Positive Corynebacterineae Bacterium, Derived from Human Clinical Samples.</title>
        <authorList>
            <person name="Nicholson A.C."/>
            <person name="Bell M."/>
            <person name="Humrighouse B.W."/>
            <person name="McQuiston J.R."/>
        </authorList>
    </citation>
    <scope>NUCLEOTIDE SEQUENCE [LARGE SCALE GENOMIC DNA]</scope>
    <source>
        <strain evidence="3 4">X1698</strain>
    </source>
</reference>
<sequence length="410" mass="39765">MKKFMIPGAAAVATAALSLLLGGGVANAQEVAEAPAPVQVPAIHAVDALGSAIKDAPQSPAVPASDVLSFLSDSINLLGRDILSAKGLSAKGLSALVTTENPPVDPQDPNAQPEDEGVIVVIGQVAPYALALLGIPALAIPGGVVGAVAGAVVGAGVAIFAGIAAAAIVASPALIAGLGTALVPALAIAAVGVVIGLIPALVLLVAGVVAIVSAIVVGLLVITWPLWVPAGIILMLIAFGIIPIAALGELPSAGFFTPFLIAGVVLLGLGLLPGIALVVAGLLFGVAAVVALLTLPLVGLAVLILSVAAFVFLGVMALIGSLGLLPAIVAFVVFGLIAAVVTIPVGAVIGLAAGGVIGGVAGAVAGIVGALIYDFVIAPRKNKDEEAFADDANAPKEKKMAVQADYALAA</sequence>
<proteinExistence type="predicted"/>
<feature type="transmembrane region" description="Helical" evidence="1">
    <location>
        <begin position="259"/>
        <end position="284"/>
    </location>
</feature>
<keyword evidence="1" id="KW-0472">Membrane</keyword>
<dbReference type="RefSeq" id="WP_053961906.1">
    <property type="nucleotide sequence ID" value="NZ_CP012390.1"/>
</dbReference>
<feature type="transmembrane region" description="Helical" evidence="1">
    <location>
        <begin position="322"/>
        <end position="343"/>
    </location>
</feature>
<keyword evidence="2" id="KW-0732">Signal</keyword>
<feature type="transmembrane region" description="Helical" evidence="1">
    <location>
        <begin position="349"/>
        <end position="373"/>
    </location>
</feature>
<organism evidence="3 4">
    <name type="scientific">Lawsonella clevelandensis</name>
    <dbReference type="NCBI Taxonomy" id="1528099"/>
    <lineage>
        <taxon>Bacteria</taxon>
        <taxon>Bacillati</taxon>
        <taxon>Actinomycetota</taxon>
        <taxon>Actinomycetes</taxon>
        <taxon>Mycobacteriales</taxon>
        <taxon>Lawsonellaceae</taxon>
        <taxon>Lawsonella</taxon>
    </lineage>
</organism>
<keyword evidence="1" id="KW-1133">Transmembrane helix</keyword>
<evidence type="ECO:0000313" key="4">
    <source>
        <dbReference type="Proteomes" id="UP000068137"/>
    </source>
</evidence>
<accession>A0A0M4MXK3</accession>
<feature type="transmembrane region" description="Helical" evidence="1">
    <location>
        <begin position="290"/>
        <end position="315"/>
    </location>
</feature>